<gene>
    <name evidence="2" type="ORF">GCM10007384_18040</name>
</gene>
<dbReference type="RefSeq" id="WP_027411998.1">
    <property type="nucleotide sequence ID" value="NZ_BMWS01000010.1"/>
</dbReference>
<dbReference type="EMBL" id="BMWS01000010">
    <property type="protein sequence ID" value="GGX16873.1"/>
    <property type="molecule type" value="Genomic_DNA"/>
</dbReference>
<protein>
    <submittedName>
        <fullName evidence="2">Uncharacterized protein</fullName>
    </submittedName>
</protein>
<evidence type="ECO:0000313" key="3">
    <source>
        <dbReference type="Proteomes" id="UP000601108"/>
    </source>
</evidence>
<sequence length="320" mass="37929">MERKKTKPKRKNKIIITLLIIVILLGSIISYFYNKKHLFFPVEIEPKIAECVVRSSIQLYVINPKTLEFEKYKVLPLGTKVDVMLNNWVLADGYGYYYRLSNYEGRNDIFAEEIIHKYISNDILEYFSFDNLNYYEVFPTNDYNDIPYKFQSCIVDFFYQEQLHKNKRWRFSSISDRAKSTFVIDNFTSEKEKDIAIILESEDTRSHALYFFHRDDNQRCNTIYTATYGGGSPIMKIFKKNDLIYQNDNTLKPAPNNGIILEFYGGSYRSAILYDPNLKSFMDYPQYITPIEKNEDLNIQKNTNNIPETQELEKDSIYFE</sequence>
<accession>A0A918JXF4</accession>
<evidence type="ECO:0000256" key="1">
    <source>
        <dbReference type="SAM" id="Phobius"/>
    </source>
</evidence>
<evidence type="ECO:0000313" key="2">
    <source>
        <dbReference type="EMBL" id="GGX16873.1"/>
    </source>
</evidence>
<organism evidence="2 3">
    <name type="scientific">Aquimarina muelleri</name>
    <dbReference type="NCBI Taxonomy" id="279356"/>
    <lineage>
        <taxon>Bacteria</taxon>
        <taxon>Pseudomonadati</taxon>
        <taxon>Bacteroidota</taxon>
        <taxon>Flavobacteriia</taxon>
        <taxon>Flavobacteriales</taxon>
        <taxon>Flavobacteriaceae</taxon>
        <taxon>Aquimarina</taxon>
    </lineage>
</organism>
<name>A0A918JXF4_9FLAO</name>
<feature type="transmembrane region" description="Helical" evidence="1">
    <location>
        <begin position="12"/>
        <end position="33"/>
    </location>
</feature>
<dbReference type="AlphaFoldDB" id="A0A918JXF4"/>
<proteinExistence type="predicted"/>
<comment type="caution">
    <text evidence="2">The sequence shown here is derived from an EMBL/GenBank/DDBJ whole genome shotgun (WGS) entry which is preliminary data.</text>
</comment>
<dbReference type="Proteomes" id="UP000601108">
    <property type="component" value="Unassembled WGS sequence"/>
</dbReference>
<keyword evidence="1" id="KW-1133">Transmembrane helix</keyword>
<keyword evidence="1" id="KW-0472">Membrane</keyword>
<keyword evidence="1" id="KW-0812">Transmembrane</keyword>
<keyword evidence="3" id="KW-1185">Reference proteome</keyword>
<reference evidence="2 3" key="1">
    <citation type="journal article" date="2014" name="Int. J. Syst. Evol. Microbiol.">
        <title>Complete genome sequence of Corynebacterium casei LMG S-19264T (=DSM 44701T), isolated from a smear-ripened cheese.</title>
        <authorList>
            <consortium name="US DOE Joint Genome Institute (JGI-PGF)"/>
            <person name="Walter F."/>
            <person name="Albersmeier A."/>
            <person name="Kalinowski J."/>
            <person name="Ruckert C."/>
        </authorList>
    </citation>
    <scope>NUCLEOTIDE SEQUENCE [LARGE SCALE GENOMIC DNA]</scope>
    <source>
        <strain evidence="2 3">KCTC 12285</strain>
    </source>
</reference>